<reference evidence="2 3" key="3">
    <citation type="journal article" date="2017" name="G3 (Bethesda)">
        <title>Comparative analysis highlights variable genome content of wheat rusts and divergence of the mating loci.</title>
        <authorList>
            <person name="Cuomo C.A."/>
            <person name="Bakkeren G."/>
            <person name="Khalil H.B."/>
            <person name="Panwar V."/>
            <person name="Joly D."/>
            <person name="Linning R."/>
            <person name="Sakthikumar S."/>
            <person name="Song X."/>
            <person name="Adiconis X."/>
            <person name="Fan L."/>
            <person name="Goldberg J.M."/>
            <person name="Levin J.Z."/>
            <person name="Young S."/>
            <person name="Zeng Q."/>
            <person name="Anikster Y."/>
            <person name="Bruce M."/>
            <person name="Wang M."/>
            <person name="Yin C."/>
            <person name="McCallum B."/>
            <person name="Szabo L.J."/>
            <person name="Hulbert S."/>
            <person name="Chen X."/>
            <person name="Fellers J.P."/>
        </authorList>
    </citation>
    <scope>NUCLEOTIDE SEQUENCE</scope>
    <source>
        <strain evidence="2">isolate 1-1 / race 1 (BBBD)</strain>
        <strain evidence="3">Isolate 1-1 / race 1 (BBBD)</strain>
    </source>
</reference>
<gene>
    <name evidence="1" type="ORF">PTTG_05188</name>
</gene>
<reference evidence="2" key="4">
    <citation type="submission" date="2025-05" db="UniProtKB">
        <authorList>
            <consortium name="EnsemblFungi"/>
        </authorList>
    </citation>
    <scope>IDENTIFICATION</scope>
    <source>
        <strain evidence="2">isolate 1-1 / race 1 (BBBD)</strain>
    </source>
</reference>
<name>A0A0C4EWJ3_PUCT1</name>
<dbReference type="PANTHER" id="PTHR31912">
    <property type="entry name" value="IP13529P"/>
    <property type="match status" value="1"/>
</dbReference>
<evidence type="ECO:0000313" key="1">
    <source>
        <dbReference type="EMBL" id="OAV94829.1"/>
    </source>
</evidence>
<proteinExistence type="predicted"/>
<accession>A0A0C4EWJ3</accession>
<keyword evidence="3" id="KW-1185">Reference proteome</keyword>
<dbReference type="EnsemblFungi" id="PTTG_05188-t43_1">
    <property type="protein sequence ID" value="PTTG_05188-t43_1-p1"/>
    <property type="gene ID" value="PTTG_05188"/>
</dbReference>
<organism evidence="1">
    <name type="scientific">Puccinia triticina (isolate 1-1 / race 1 (BBBD))</name>
    <name type="common">Brown leaf rust fungus</name>
    <dbReference type="NCBI Taxonomy" id="630390"/>
    <lineage>
        <taxon>Eukaryota</taxon>
        <taxon>Fungi</taxon>
        <taxon>Dikarya</taxon>
        <taxon>Basidiomycota</taxon>
        <taxon>Pucciniomycotina</taxon>
        <taxon>Pucciniomycetes</taxon>
        <taxon>Pucciniales</taxon>
        <taxon>Pucciniaceae</taxon>
        <taxon>Puccinia</taxon>
    </lineage>
</organism>
<dbReference type="VEuPathDB" id="FungiDB:PTTG_05188"/>
<reference evidence="1" key="2">
    <citation type="submission" date="2016-05" db="EMBL/GenBank/DDBJ databases">
        <title>Comparative analysis highlights variable genome content of wheat rusts and divergence of the mating loci.</title>
        <authorList>
            <person name="Cuomo C.A."/>
            <person name="Bakkeren G."/>
            <person name="Szabo L."/>
            <person name="Khalil H."/>
            <person name="Joly D."/>
            <person name="Goldberg J."/>
            <person name="Young S."/>
            <person name="Zeng Q."/>
            <person name="Fellers J."/>
        </authorList>
    </citation>
    <scope>NUCLEOTIDE SEQUENCE [LARGE SCALE GENOMIC DNA]</scope>
    <source>
        <strain evidence="1">1-1 BBBD Race 1</strain>
    </source>
</reference>
<protein>
    <submittedName>
        <fullName evidence="1 2">Uncharacterized protein</fullName>
    </submittedName>
</protein>
<dbReference type="STRING" id="630390.A0A0C4EWJ3"/>
<dbReference type="PANTHER" id="PTHR31912:SF34">
    <property type="entry name" value="NOTOCHORD-RELATED PROTEIN"/>
    <property type="match status" value="1"/>
</dbReference>
<dbReference type="OMA" id="WWVKILE"/>
<sequence length="196" mass="22941">MAIDGFDAYNSTIGGEVHCPNQLRSMEKTAEDSKKLWEFAKETKSLDKLDAKSAELGVRDQVNRKFCKKIFKFEAEKISLLAALDDGKDLPDHMNQEFRQELLELEEHNYNKMFNQFLELKGFDMVKDTPVEVLHVFLLGAVKYLFGNFMKGLDINEKEELLALWYSFNTFSLNIPPFDQQAWYNILQVWWVKILE</sequence>
<dbReference type="Proteomes" id="UP000005240">
    <property type="component" value="Unassembled WGS sequence"/>
</dbReference>
<evidence type="ECO:0000313" key="3">
    <source>
        <dbReference type="Proteomes" id="UP000005240"/>
    </source>
</evidence>
<evidence type="ECO:0000313" key="2">
    <source>
        <dbReference type="EnsemblFungi" id="PTTG_05188-t43_1-p1"/>
    </source>
</evidence>
<dbReference type="AlphaFoldDB" id="A0A0C4EWJ3"/>
<reference evidence="1" key="1">
    <citation type="submission" date="2009-11" db="EMBL/GenBank/DDBJ databases">
        <authorList>
            <consortium name="The Broad Institute Genome Sequencing Platform"/>
            <person name="Ward D."/>
            <person name="Feldgarden M."/>
            <person name="Earl A."/>
            <person name="Young S.K."/>
            <person name="Zeng Q."/>
            <person name="Koehrsen M."/>
            <person name="Alvarado L."/>
            <person name="Berlin A."/>
            <person name="Bochicchio J."/>
            <person name="Borenstein D."/>
            <person name="Chapman S.B."/>
            <person name="Chen Z."/>
            <person name="Engels R."/>
            <person name="Freedman E."/>
            <person name="Gellesch M."/>
            <person name="Goldberg J."/>
            <person name="Griggs A."/>
            <person name="Gujja S."/>
            <person name="Heilman E."/>
            <person name="Heiman D."/>
            <person name="Hepburn T."/>
            <person name="Howarth C."/>
            <person name="Jen D."/>
            <person name="Larson L."/>
            <person name="Lewis B."/>
            <person name="Mehta T."/>
            <person name="Park D."/>
            <person name="Pearson M."/>
            <person name="Roberts A."/>
            <person name="Saif S."/>
            <person name="Shea T."/>
            <person name="Shenoy N."/>
            <person name="Sisk P."/>
            <person name="Stolte C."/>
            <person name="Sykes S."/>
            <person name="Thomson T."/>
            <person name="Walk T."/>
            <person name="White J."/>
            <person name="Yandava C."/>
            <person name="Izard J."/>
            <person name="Baranova O.V."/>
            <person name="Blanton J.M."/>
            <person name="Tanner A.C."/>
            <person name="Dewhirst F.E."/>
            <person name="Haas B."/>
            <person name="Nusbaum C."/>
            <person name="Birren B."/>
        </authorList>
    </citation>
    <scope>NUCLEOTIDE SEQUENCE [LARGE SCALE GENOMIC DNA]</scope>
    <source>
        <strain evidence="1">1-1 BBBD Race 1</strain>
    </source>
</reference>
<dbReference type="EMBL" id="ADAS02000036">
    <property type="protein sequence ID" value="OAV94829.1"/>
    <property type="molecule type" value="Genomic_DNA"/>
</dbReference>
<dbReference type="OrthoDB" id="2506087at2759"/>